<reference evidence="1" key="2">
    <citation type="submission" date="2015-06" db="UniProtKB">
        <authorList>
            <consortium name="EnsemblMetazoa"/>
        </authorList>
    </citation>
    <scope>IDENTIFICATION</scope>
</reference>
<keyword evidence="2" id="KW-1185">Reference proteome</keyword>
<evidence type="ECO:0000313" key="2">
    <source>
        <dbReference type="Proteomes" id="UP000015104"/>
    </source>
</evidence>
<organism evidence="1 2">
    <name type="scientific">Tetranychus urticae</name>
    <name type="common">Two-spotted spider mite</name>
    <dbReference type="NCBI Taxonomy" id="32264"/>
    <lineage>
        <taxon>Eukaryota</taxon>
        <taxon>Metazoa</taxon>
        <taxon>Ecdysozoa</taxon>
        <taxon>Arthropoda</taxon>
        <taxon>Chelicerata</taxon>
        <taxon>Arachnida</taxon>
        <taxon>Acari</taxon>
        <taxon>Acariformes</taxon>
        <taxon>Trombidiformes</taxon>
        <taxon>Prostigmata</taxon>
        <taxon>Eleutherengona</taxon>
        <taxon>Raphignathae</taxon>
        <taxon>Tetranychoidea</taxon>
        <taxon>Tetranychidae</taxon>
        <taxon>Tetranychus</taxon>
    </lineage>
</organism>
<dbReference type="EMBL" id="CAEY01001352">
    <property type="status" value="NOT_ANNOTATED_CDS"/>
    <property type="molecule type" value="Genomic_DNA"/>
</dbReference>
<name>T1K1H7_TETUR</name>
<dbReference type="AlphaFoldDB" id="T1K1H7"/>
<dbReference type="Proteomes" id="UP000015104">
    <property type="component" value="Unassembled WGS sequence"/>
</dbReference>
<dbReference type="HOGENOM" id="CLU_3392784_0_0_1"/>
<accession>T1K1H7</accession>
<reference evidence="2" key="1">
    <citation type="submission" date="2011-08" db="EMBL/GenBank/DDBJ databases">
        <authorList>
            <person name="Rombauts S."/>
        </authorList>
    </citation>
    <scope>NUCLEOTIDE SEQUENCE</scope>
    <source>
        <strain evidence="2">London</strain>
    </source>
</reference>
<evidence type="ECO:0000313" key="1">
    <source>
        <dbReference type="EnsemblMetazoa" id="tetur04g01440.1"/>
    </source>
</evidence>
<dbReference type="EnsemblMetazoa" id="tetur04g01440.1">
    <property type="protein sequence ID" value="tetur04g01440.1"/>
    <property type="gene ID" value="tetur04g01440"/>
</dbReference>
<proteinExistence type="predicted"/>
<sequence length="32" mass="3763">MLQLIAELNNIQIDLEAFLFYWFCLVSCLIEG</sequence>
<protein>
    <submittedName>
        <fullName evidence="1">Uncharacterized protein</fullName>
    </submittedName>
</protein>